<sequence>MTIPSSWSLTITQDTLWGLVDKNPTLNMNHLGYILTMNHLGSNPHNDILVPQLVFIVIIQSILLVFTVDPTMNPVVPFSVPVTNSSDSFNKSKRLLALDWALASVLHLGHSATDNPHVFAVVCTHSDD</sequence>
<evidence type="ECO:0000313" key="2">
    <source>
        <dbReference type="Proteomes" id="UP001165960"/>
    </source>
</evidence>
<accession>A0ACC2S8S1</accession>
<reference evidence="1" key="1">
    <citation type="submission" date="2022-04" db="EMBL/GenBank/DDBJ databases">
        <title>Genome of the entomopathogenic fungus Entomophthora muscae.</title>
        <authorList>
            <person name="Elya C."/>
            <person name="Lovett B.R."/>
            <person name="Lee E."/>
            <person name="Macias A.M."/>
            <person name="Hajek A.E."/>
            <person name="De Bivort B.L."/>
            <person name="Kasson M.T."/>
            <person name="De Fine Licht H.H."/>
            <person name="Stajich J.E."/>
        </authorList>
    </citation>
    <scope>NUCLEOTIDE SEQUENCE</scope>
    <source>
        <strain evidence="1">Berkeley</strain>
    </source>
</reference>
<dbReference type="EMBL" id="QTSX02005711">
    <property type="protein sequence ID" value="KAJ9058691.1"/>
    <property type="molecule type" value="Genomic_DNA"/>
</dbReference>
<keyword evidence="2" id="KW-1185">Reference proteome</keyword>
<organism evidence="1 2">
    <name type="scientific">Entomophthora muscae</name>
    <dbReference type="NCBI Taxonomy" id="34485"/>
    <lineage>
        <taxon>Eukaryota</taxon>
        <taxon>Fungi</taxon>
        <taxon>Fungi incertae sedis</taxon>
        <taxon>Zoopagomycota</taxon>
        <taxon>Entomophthoromycotina</taxon>
        <taxon>Entomophthoromycetes</taxon>
        <taxon>Entomophthorales</taxon>
        <taxon>Entomophthoraceae</taxon>
        <taxon>Entomophthora</taxon>
    </lineage>
</organism>
<gene>
    <name evidence="1" type="ORF">DSO57_1009770</name>
</gene>
<dbReference type="Proteomes" id="UP001165960">
    <property type="component" value="Unassembled WGS sequence"/>
</dbReference>
<evidence type="ECO:0000313" key="1">
    <source>
        <dbReference type="EMBL" id="KAJ9058691.1"/>
    </source>
</evidence>
<comment type="caution">
    <text evidence="1">The sequence shown here is derived from an EMBL/GenBank/DDBJ whole genome shotgun (WGS) entry which is preliminary data.</text>
</comment>
<name>A0ACC2S8S1_9FUNG</name>
<protein>
    <submittedName>
        <fullName evidence="1">Uncharacterized protein</fullName>
    </submittedName>
</protein>
<proteinExistence type="predicted"/>